<sequence>MAGAGVTRVNPADGARGAARTVTFLWTESADGVRGCVGRVIGKLRNARFRRLADSPRGEPRGYIPTRAQASTDPGTSRNPVTMPREPIPVGPRALSQAQ</sequence>
<feature type="region of interest" description="Disordered" evidence="1">
    <location>
        <begin position="52"/>
        <end position="99"/>
    </location>
</feature>
<comment type="caution">
    <text evidence="2">The sequence shown here is derived from an EMBL/GenBank/DDBJ whole genome shotgun (WGS) entry which is preliminary data.</text>
</comment>
<gene>
    <name evidence="2" type="ORF">TPA0910_06280</name>
</gene>
<organism evidence="2 3">
    <name type="scientific">Streptomyces hygroscopicus</name>
    <dbReference type="NCBI Taxonomy" id="1912"/>
    <lineage>
        <taxon>Bacteria</taxon>
        <taxon>Bacillati</taxon>
        <taxon>Actinomycetota</taxon>
        <taxon>Actinomycetes</taxon>
        <taxon>Kitasatosporales</taxon>
        <taxon>Streptomycetaceae</taxon>
        <taxon>Streptomyces</taxon>
        <taxon>Streptomyces violaceusniger group</taxon>
    </lineage>
</organism>
<evidence type="ECO:0000256" key="1">
    <source>
        <dbReference type="SAM" id="MobiDB-lite"/>
    </source>
</evidence>
<proteinExistence type="predicted"/>
<dbReference type="Proteomes" id="UP001054854">
    <property type="component" value="Unassembled WGS sequence"/>
</dbReference>
<accession>A0ABQ3TS83</accession>
<protein>
    <submittedName>
        <fullName evidence="2">Uncharacterized protein</fullName>
    </submittedName>
</protein>
<keyword evidence="3" id="KW-1185">Reference proteome</keyword>
<evidence type="ECO:0000313" key="3">
    <source>
        <dbReference type="Proteomes" id="UP001054854"/>
    </source>
</evidence>
<dbReference type="EMBL" id="BNEK01000002">
    <property type="protein sequence ID" value="GHJ26195.1"/>
    <property type="molecule type" value="Genomic_DNA"/>
</dbReference>
<reference evidence="2" key="1">
    <citation type="submission" date="2024-05" db="EMBL/GenBank/DDBJ databases">
        <title>Whole genome shotgun sequence of Streptomyces hygroscopicus NBRC 113678.</title>
        <authorList>
            <person name="Komaki H."/>
            <person name="Tamura T."/>
        </authorList>
    </citation>
    <scope>NUCLEOTIDE SEQUENCE</scope>
    <source>
        <strain evidence="2">N11-34</strain>
    </source>
</reference>
<feature type="compositionally biased region" description="Polar residues" evidence="1">
    <location>
        <begin position="68"/>
        <end position="80"/>
    </location>
</feature>
<name>A0ABQ3TS83_STRHY</name>
<evidence type="ECO:0000313" key="2">
    <source>
        <dbReference type="EMBL" id="GHJ26195.1"/>
    </source>
</evidence>